<keyword evidence="1" id="KW-0067">ATP-binding</keyword>
<feature type="compositionally biased region" description="Low complexity" evidence="2">
    <location>
        <begin position="215"/>
        <end position="230"/>
    </location>
</feature>
<feature type="compositionally biased region" description="Polar residues" evidence="2">
    <location>
        <begin position="70"/>
        <end position="81"/>
    </location>
</feature>
<feature type="compositionally biased region" description="Basic residues" evidence="2">
    <location>
        <begin position="197"/>
        <end position="207"/>
    </location>
</feature>
<feature type="region of interest" description="Disordered" evidence="2">
    <location>
        <begin position="485"/>
        <end position="511"/>
    </location>
</feature>
<dbReference type="PROSITE" id="PS00107">
    <property type="entry name" value="PROTEIN_KINASE_ATP"/>
    <property type="match status" value="1"/>
</dbReference>
<dbReference type="SUPFAM" id="SSF54277">
    <property type="entry name" value="CAD &amp; PB1 domains"/>
    <property type="match status" value="1"/>
</dbReference>
<protein>
    <recommendedName>
        <fullName evidence="3">Protein kinase domain-containing protein</fullName>
    </recommendedName>
</protein>
<feature type="compositionally biased region" description="Basic and acidic residues" evidence="2">
    <location>
        <begin position="886"/>
        <end position="899"/>
    </location>
</feature>
<comment type="caution">
    <text evidence="4">The sequence shown here is derived from an EMBL/GenBank/DDBJ whole genome shotgun (WGS) entry which is preliminary data.</text>
</comment>
<dbReference type="GO" id="GO:0005737">
    <property type="term" value="C:cytoplasm"/>
    <property type="evidence" value="ECO:0007669"/>
    <property type="project" value="TreeGrafter"/>
</dbReference>
<dbReference type="OrthoDB" id="346907at2759"/>
<keyword evidence="1" id="KW-0547">Nucleotide-binding</keyword>
<evidence type="ECO:0000313" key="5">
    <source>
        <dbReference type="Proteomes" id="UP000444721"/>
    </source>
</evidence>
<dbReference type="PANTHER" id="PTHR24348">
    <property type="entry name" value="SERINE/THREONINE-PROTEIN KINASE UNC-51-RELATED"/>
    <property type="match status" value="1"/>
</dbReference>
<dbReference type="InterPro" id="IPR011009">
    <property type="entry name" value="Kinase-like_dom_sf"/>
</dbReference>
<sequence>MPSKVEPLECEGFLHHDEDEDDLDFELVDLETNCSSDAEKTINNNNISQPSSSRTPPNKSRLTKRFNDHSPLSSSSGTAFNFSGVGEDEERFNLIDYLGPPPRPVESFTHHHHDSPLYRIPQVEDEEDDFADEQSPPSQSSNRKSYNQPIPSSSTKHTSKSFTKEDNFIENTSDSDDDESLQHSSSRFYHHSSQQQPRRHRSNHRRTSSADFESNSHFSSINISIGNSSSPITHSGKHHHRNNSDSYFPQGYNSHIYTTTPISSSSNHAEPHIFRIYSQSLPSTSFIQIMNDRASGDNSHKHNRGSSLIANNGPVNHISISTTPTFPSTAETRRGRGHKRVSSATSMHFTSADTYPEQNAGNIADSNNISNEIPYTIEEADDANNSASSTFTTVPDIRVTSNGDANIRRGFRNMTPQNIDTTQERNVIAILSTSPNETSNTHGALSSRRSSITGGQRTSVVVQMIKVKWNEPEIQSERRLSEIYAQRKNNGRRRPKVPNIPTSAKHMRVKPKVKKHYVDICTQTDDADEKSVETVKEQSKAGITTDSSDNEETSGEITDTEHSSTTSNEEKMPHDMTLQEDDFTLQPSQQEEEVSSITFPMTFVVTKTYNSHSNSHSPSTPLTSRSTVIQIPSLTVDTFNPEQYFSDYTYTDNHEENKTSLLEWFEKNADDSKDALNDVKRKILDQKAGQHYEGIDVNALILKYRDAEGELITIRSTEELKTAIQDYLTSRKHRASGVKIEDISEGEQNEPAFELEAHVDESQLVDDADSEASSLSISFVGQDLEPFVMLATNFANERMNIFVETQSPLVIVQQIQPSHNNNHGMYLAHTYGQNSHHNFHHFNDHHHHSISPPASYHSYHPPTQIVKKSGLHKSFSEDDIFKPAEKKLTKHEEVKDERSSQTPTSLMSTQEQQKALWYRDIYHFSSLYCPTFEEQKHLFDTTQIGKELGKGGFSVVYSAIHIITGQNFALKICYLDKLKHMYKSEKSDVVFARIVNEIKILEDIGDHPNIVKFIASDLFKFTKICDEDRDKYNNGSISMIMELVHGDTLHKVVRDSAIGRLHENIVRIYAKQIVEALSYLHGKDIIHGDISPSNIMIDRWGIPKLIDFGLSRKLNSPQIGEKTITGTCMYIAPEVMSHLQSSTASDIFSFGCIVLEALTGRRPYPELESLQEPLQVFFHILKNQKSPEITETEASEYSISKEALDFLSKCLCWNPTERATAKQLLQHPFLIPMSREEVKKSLLSTNFKIREQNQIDAKLTGTTTNATSKGAASNESVDFSTSSDEDLFDDDVDEDEESS</sequence>
<dbReference type="PANTHER" id="PTHR24348:SF64">
    <property type="entry name" value="SERINE_THREONINE-PROTEIN KINASE DDB_G0278901-RELATED"/>
    <property type="match status" value="1"/>
</dbReference>
<dbReference type="GO" id="GO:0010506">
    <property type="term" value="P:regulation of autophagy"/>
    <property type="evidence" value="ECO:0007669"/>
    <property type="project" value="InterPro"/>
</dbReference>
<evidence type="ECO:0000313" key="4">
    <source>
        <dbReference type="EMBL" id="KAF0979909.1"/>
    </source>
</evidence>
<reference evidence="4 5" key="1">
    <citation type="journal article" date="2019" name="Sci. Rep.">
        <title>Nanopore sequencing improves the draft genome of the human pathogenic amoeba Naegleria fowleri.</title>
        <authorList>
            <person name="Liechti N."/>
            <person name="Schurch N."/>
            <person name="Bruggmann R."/>
            <person name="Wittwer M."/>
        </authorList>
    </citation>
    <scope>NUCLEOTIDE SEQUENCE [LARGE SCALE GENOMIC DNA]</scope>
    <source>
        <strain evidence="4 5">ATCC 30894</strain>
    </source>
</reference>
<dbReference type="GO" id="GO:0004674">
    <property type="term" value="F:protein serine/threonine kinase activity"/>
    <property type="evidence" value="ECO:0007669"/>
    <property type="project" value="InterPro"/>
</dbReference>
<dbReference type="RefSeq" id="XP_044564622.1">
    <property type="nucleotide sequence ID" value="XM_044700938.1"/>
</dbReference>
<dbReference type="PROSITE" id="PS00109">
    <property type="entry name" value="PROTEIN_KINASE_TYR"/>
    <property type="match status" value="1"/>
</dbReference>
<dbReference type="InterPro" id="IPR008266">
    <property type="entry name" value="Tyr_kinase_AS"/>
</dbReference>
<feature type="binding site" evidence="1">
    <location>
        <position position="971"/>
    </location>
    <ligand>
        <name>ATP</name>
        <dbReference type="ChEBI" id="CHEBI:30616"/>
    </ligand>
</feature>
<dbReference type="Proteomes" id="UP000444721">
    <property type="component" value="Unassembled WGS sequence"/>
</dbReference>
<feature type="domain" description="Protein kinase" evidence="3">
    <location>
        <begin position="942"/>
        <end position="1230"/>
    </location>
</feature>
<dbReference type="PROSITE" id="PS50011">
    <property type="entry name" value="PROTEIN_KINASE_DOM"/>
    <property type="match status" value="1"/>
</dbReference>
<feature type="compositionally biased region" description="Polar residues" evidence="2">
    <location>
        <begin position="1259"/>
        <end position="1277"/>
    </location>
</feature>
<gene>
    <name evidence="4" type="ORF">FDP41_001062</name>
</gene>
<keyword evidence="5" id="KW-1185">Reference proteome</keyword>
<dbReference type="VEuPathDB" id="AmoebaDB:NF0013000"/>
<organism evidence="4 5">
    <name type="scientific">Naegleria fowleri</name>
    <name type="common">Brain eating amoeba</name>
    <dbReference type="NCBI Taxonomy" id="5763"/>
    <lineage>
        <taxon>Eukaryota</taxon>
        <taxon>Discoba</taxon>
        <taxon>Heterolobosea</taxon>
        <taxon>Tetramitia</taxon>
        <taxon>Eutetramitia</taxon>
        <taxon>Vahlkampfiidae</taxon>
        <taxon>Naegleria</taxon>
    </lineage>
</organism>
<dbReference type="GeneID" id="68108280"/>
<feature type="compositionally biased region" description="Polar residues" evidence="2">
    <location>
        <begin position="305"/>
        <end position="314"/>
    </location>
</feature>
<evidence type="ECO:0000259" key="3">
    <source>
        <dbReference type="PROSITE" id="PS50011"/>
    </source>
</evidence>
<feature type="region of interest" description="Disordered" evidence="2">
    <location>
        <begin position="886"/>
        <end position="906"/>
    </location>
</feature>
<dbReference type="VEuPathDB" id="AmoebaDB:NfTy_049640"/>
<feature type="region of interest" description="Disordered" evidence="2">
    <location>
        <begin position="293"/>
        <end position="343"/>
    </location>
</feature>
<feature type="region of interest" description="Disordered" evidence="2">
    <location>
        <begin position="434"/>
        <end position="456"/>
    </location>
</feature>
<dbReference type="InterPro" id="IPR000719">
    <property type="entry name" value="Prot_kinase_dom"/>
</dbReference>
<feature type="compositionally biased region" description="Basic and acidic residues" evidence="2">
    <location>
        <begin position="529"/>
        <end position="539"/>
    </location>
</feature>
<feature type="region of interest" description="Disordered" evidence="2">
    <location>
        <begin position="126"/>
        <end position="247"/>
    </location>
</feature>
<dbReference type="VEuPathDB" id="AmoebaDB:FDP41_001062"/>
<feature type="region of interest" description="Disordered" evidence="2">
    <location>
        <begin position="1259"/>
        <end position="1299"/>
    </location>
</feature>
<feature type="compositionally biased region" description="Polar residues" evidence="2">
    <location>
        <begin position="135"/>
        <end position="151"/>
    </location>
</feature>
<dbReference type="Gene3D" id="1.10.510.10">
    <property type="entry name" value="Transferase(Phosphotransferase) domain 1"/>
    <property type="match status" value="1"/>
</dbReference>
<feature type="region of interest" description="Disordered" evidence="2">
    <location>
        <begin position="38"/>
        <end position="84"/>
    </location>
</feature>
<feature type="compositionally biased region" description="Acidic residues" evidence="2">
    <location>
        <begin position="1283"/>
        <end position="1299"/>
    </location>
</feature>
<feature type="compositionally biased region" description="Low complexity" evidence="2">
    <location>
        <begin position="318"/>
        <end position="329"/>
    </location>
</feature>
<evidence type="ECO:0000256" key="2">
    <source>
        <dbReference type="SAM" id="MobiDB-lite"/>
    </source>
</evidence>
<dbReference type="GO" id="GO:0005524">
    <property type="term" value="F:ATP binding"/>
    <property type="evidence" value="ECO:0007669"/>
    <property type="project" value="UniProtKB-UniRule"/>
</dbReference>
<proteinExistence type="predicted"/>
<feature type="compositionally biased region" description="Low complexity" evidence="2">
    <location>
        <begin position="42"/>
        <end position="53"/>
    </location>
</feature>
<dbReference type="SUPFAM" id="SSF56112">
    <property type="entry name" value="Protein kinase-like (PK-like)"/>
    <property type="match status" value="1"/>
</dbReference>
<dbReference type="InterPro" id="IPR045269">
    <property type="entry name" value="Atg1-like"/>
</dbReference>
<feature type="region of interest" description="Disordered" evidence="2">
    <location>
        <begin position="526"/>
        <end position="573"/>
    </location>
</feature>
<evidence type="ECO:0000256" key="1">
    <source>
        <dbReference type="PROSITE-ProRule" id="PRU10141"/>
    </source>
</evidence>
<dbReference type="InterPro" id="IPR017441">
    <property type="entry name" value="Protein_kinase_ATP_BS"/>
</dbReference>
<dbReference type="EMBL" id="VFQX01000022">
    <property type="protein sequence ID" value="KAF0979909.1"/>
    <property type="molecule type" value="Genomic_DNA"/>
</dbReference>
<dbReference type="CDD" id="cd05992">
    <property type="entry name" value="PB1"/>
    <property type="match status" value="1"/>
</dbReference>
<name>A0A6A5C3N2_NAEFO</name>
<accession>A0A6A5C3N2</accession>
<dbReference type="Pfam" id="PF00069">
    <property type="entry name" value="Pkinase"/>
    <property type="match status" value="1"/>
</dbReference>